<dbReference type="PANTHER" id="PTHR36933">
    <property type="entry name" value="SLL0788 PROTEIN"/>
    <property type="match status" value="1"/>
</dbReference>
<evidence type="ECO:0000259" key="1">
    <source>
        <dbReference type="Pfam" id="PF03713"/>
    </source>
</evidence>
<dbReference type="eggNOG" id="COG3544">
    <property type="taxonomic scope" value="Bacteria"/>
</dbReference>
<dbReference type="PANTHER" id="PTHR36933:SF1">
    <property type="entry name" value="SLL0788 PROTEIN"/>
    <property type="match status" value="1"/>
</dbReference>
<dbReference type="Pfam" id="PF03713">
    <property type="entry name" value="DUF305"/>
    <property type="match status" value="1"/>
</dbReference>
<dbReference type="PATRIC" id="fig|1319815.3.peg.388"/>
<comment type="caution">
    <text evidence="2">The sequence shown here is derived from an EMBL/GenBank/DDBJ whole genome shotgun (WGS) entry which is preliminary data.</text>
</comment>
<evidence type="ECO:0000313" key="2">
    <source>
        <dbReference type="EMBL" id="ERT69712.1"/>
    </source>
</evidence>
<dbReference type="EMBL" id="AXZF01000015">
    <property type="protein sequence ID" value="ERT69712.1"/>
    <property type="molecule type" value="Genomic_DNA"/>
</dbReference>
<feature type="domain" description="DUF305" evidence="1">
    <location>
        <begin position="92"/>
        <end position="236"/>
    </location>
</feature>
<dbReference type="InterPro" id="IPR005183">
    <property type="entry name" value="DUF305_CopM-like"/>
</dbReference>
<reference evidence="2 3" key="1">
    <citation type="submission" date="2013-08" db="EMBL/GenBank/DDBJ databases">
        <authorList>
            <person name="Weinstock G."/>
            <person name="Sodergren E."/>
            <person name="Wylie T."/>
            <person name="Fulton L."/>
            <person name="Fulton R."/>
            <person name="Fronick C."/>
            <person name="O'Laughlin M."/>
            <person name="Godfrey J."/>
            <person name="Miner T."/>
            <person name="Herter B."/>
            <person name="Appelbaum E."/>
            <person name="Cordes M."/>
            <person name="Lek S."/>
            <person name="Wollam A."/>
            <person name="Pepin K.H."/>
            <person name="Palsikar V.B."/>
            <person name="Mitreva M."/>
            <person name="Wilson R.K."/>
        </authorList>
    </citation>
    <scope>NUCLEOTIDE SEQUENCE [LARGE SCALE GENOMIC DNA]</scope>
    <source>
        <strain evidence="2 3">ATCC BAA-474</strain>
    </source>
</reference>
<dbReference type="STRING" id="1319815.HMPREF0202_00404"/>
<name>U7VDE4_9FUSO</name>
<accession>U7VDE4</accession>
<gene>
    <name evidence="2" type="ORF">HMPREF0202_00404</name>
</gene>
<proteinExistence type="predicted"/>
<dbReference type="Proteomes" id="UP000017081">
    <property type="component" value="Unassembled WGS sequence"/>
</dbReference>
<dbReference type="RefSeq" id="WP_023049952.1">
    <property type="nucleotide sequence ID" value="NZ_CP173065.2"/>
</dbReference>
<evidence type="ECO:0000313" key="3">
    <source>
        <dbReference type="Proteomes" id="UP000017081"/>
    </source>
</evidence>
<sequence length="240" mass="27548">MDFKNINIMVGIAALFSTVSLNSYSNDLNDSHLQKMLNYEIKSDSKIYTVLTPLKDVIPQNLKGFKEYDEYAHSLMMSNSSQLFLTKDVGNNFVIYMIPHHEAAIISSIGVLKYTQNTEVKNLADRIVRAQEKEVEFMQKLLESGELRGNDNEKFLPKMKKIMIKMMKSMKSYDGQANNAEEITKSYLQNMIIHHEGAVSMAKEYLKFGKNKELIKMSNGIILSQDEEIKEMKQILKKAN</sequence>
<dbReference type="InterPro" id="IPR012347">
    <property type="entry name" value="Ferritin-like"/>
</dbReference>
<dbReference type="AlphaFoldDB" id="U7VDE4"/>
<protein>
    <recommendedName>
        <fullName evidence="1">DUF305 domain-containing protein</fullName>
    </recommendedName>
</protein>
<organism evidence="2 3">
    <name type="scientific">Cetobacterium somerae ATCC BAA-474</name>
    <dbReference type="NCBI Taxonomy" id="1319815"/>
    <lineage>
        <taxon>Bacteria</taxon>
        <taxon>Fusobacteriati</taxon>
        <taxon>Fusobacteriota</taxon>
        <taxon>Fusobacteriia</taxon>
        <taxon>Fusobacteriales</taxon>
        <taxon>Fusobacteriaceae</taxon>
        <taxon>Cetobacterium</taxon>
    </lineage>
</organism>
<dbReference type="Gene3D" id="1.20.1260.10">
    <property type="match status" value="1"/>
</dbReference>
<keyword evidence="3" id="KW-1185">Reference proteome</keyword>
<dbReference type="HOGENOM" id="CLU_074343_2_1_0"/>